<evidence type="ECO:0000313" key="5">
    <source>
        <dbReference type="Proteomes" id="UP000199017"/>
    </source>
</evidence>
<dbReference type="PANTHER" id="PTHR43673:SF10">
    <property type="entry name" value="NADH DEHYDROGENASE_NAD(P)H NITROREDUCTASE XCC3605-RELATED"/>
    <property type="match status" value="1"/>
</dbReference>
<organism evidence="4 5">
    <name type="scientific">Alteribacillus bidgolensis</name>
    <dbReference type="NCBI Taxonomy" id="930129"/>
    <lineage>
        <taxon>Bacteria</taxon>
        <taxon>Bacillati</taxon>
        <taxon>Bacillota</taxon>
        <taxon>Bacilli</taxon>
        <taxon>Bacillales</taxon>
        <taxon>Bacillaceae</taxon>
        <taxon>Alteribacillus</taxon>
    </lineage>
</organism>
<reference evidence="4 5" key="1">
    <citation type="submission" date="2016-10" db="EMBL/GenBank/DDBJ databases">
        <authorList>
            <person name="de Groot N.N."/>
        </authorList>
    </citation>
    <scope>NUCLEOTIDE SEQUENCE [LARGE SCALE GENOMIC DNA]</scope>
    <source>
        <strain evidence="5">P4B,CCM 7963,CECT 7998,DSM 25260,IBRC-M 10614,KCTC 13821</strain>
    </source>
</reference>
<name>A0A1G8HM51_9BACI</name>
<evidence type="ECO:0000259" key="3">
    <source>
        <dbReference type="Pfam" id="PF00881"/>
    </source>
</evidence>
<dbReference type="SUPFAM" id="SSF55469">
    <property type="entry name" value="FMN-dependent nitroreductase-like"/>
    <property type="match status" value="1"/>
</dbReference>
<accession>A0A1G8HM51</accession>
<gene>
    <name evidence="4" type="ORF">SAMN05216352_104321</name>
</gene>
<dbReference type="InterPro" id="IPR029479">
    <property type="entry name" value="Nitroreductase"/>
</dbReference>
<dbReference type="EMBL" id="FNDU01000004">
    <property type="protein sequence ID" value="SDI07675.1"/>
    <property type="molecule type" value="Genomic_DNA"/>
</dbReference>
<dbReference type="PANTHER" id="PTHR43673">
    <property type="entry name" value="NAD(P)H NITROREDUCTASE YDGI-RELATED"/>
    <property type="match status" value="1"/>
</dbReference>
<feature type="domain" description="Nitroreductase" evidence="3">
    <location>
        <begin position="89"/>
        <end position="172"/>
    </location>
</feature>
<dbReference type="GO" id="GO:0016491">
    <property type="term" value="F:oxidoreductase activity"/>
    <property type="evidence" value="ECO:0007669"/>
    <property type="project" value="UniProtKB-KW"/>
</dbReference>
<keyword evidence="2" id="KW-0560">Oxidoreductase</keyword>
<dbReference type="STRING" id="930129.SAMN05216352_104321"/>
<feature type="domain" description="Nitroreductase" evidence="3">
    <location>
        <begin position="28"/>
        <end position="80"/>
    </location>
</feature>
<dbReference type="Proteomes" id="UP000199017">
    <property type="component" value="Unassembled WGS sequence"/>
</dbReference>
<evidence type="ECO:0000313" key="4">
    <source>
        <dbReference type="EMBL" id="SDI07675.1"/>
    </source>
</evidence>
<dbReference type="InterPro" id="IPR000415">
    <property type="entry name" value="Nitroreductase-like"/>
</dbReference>
<sequence>MLKKNDMMVVSSNSDEKGRIRMDYKDIIRNRREITSYHDKDIPDKVIKELLDAAVLAPSGNNLPSREFIVVQNKEMLQHLEGASPFIPWMKEAKAAIVVTGRPDISKYWLQDASIACSFIWLAAVDNGLGSAFGAIYHAQDQEESRKREGYVREALSIPDDRRIVAILGLGYPSDHPGPKKPPEHSELVHYEVFNQ</sequence>
<dbReference type="AlphaFoldDB" id="A0A1G8HM51"/>
<dbReference type="Pfam" id="PF00881">
    <property type="entry name" value="Nitroreductase"/>
    <property type="match status" value="2"/>
</dbReference>
<keyword evidence="5" id="KW-1185">Reference proteome</keyword>
<proteinExistence type="inferred from homology"/>
<dbReference type="Gene3D" id="3.40.109.10">
    <property type="entry name" value="NADH Oxidase"/>
    <property type="match status" value="1"/>
</dbReference>
<comment type="similarity">
    <text evidence="1">Belongs to the nitroreductase family.</text>
</comment>
<protein>
    <submittedName>
        <fullName evidence="4">Nitroreductase</fullName>
    </submittedName>
</protein>
<evidence type="ECO:0000256" key="1">
    <source>
        <dbReference type="ARBA" id="ARBA00007118"/>
    </source>
</evidence>
<evidence type="ECO:0000256" key="2">
    <source>
        <dbReference type="ARBA" id="ARBA00023002"/>
    </source>
</evidence>
<dbReference type="CDD" id="cd02151">
    <property type="entry name" value="nitroreductase"/>
    <property type="match status" value="1"/>
</dbReference>